<dbReference type="GO" id="GO:0046872">
    <property type="term" value="F:metal ion binding"/>
    <property type="evidence" value="ECO:0007669"/>
    <property type="project" value="UniProtKB-UniRule"/>
</dbReference>
<keyword evidence="4 9" id="KW-0378">Hydrolase</keyword>
<dbReference type="EMBL" id="CP003167">
    <property type="protein sequence ID" value="AGB03493.1"/>
    <property type="molecule type" value="Genomic_DNA"/>
</dbReference>
<evidence type="ECO:0000256" key="3">
    <source>
        <dbReference type="ARBA" id="ARBA00022759"/>
    </source>
</evidence>
<reference evidence="10 11" key="2">
    <citation type="journal article" date="2014" name="Genome Announc.">
        <title>Complete Genome Sequence of Methanoregula formicica SMSPT, a Mesophilic Hydrogenotrophic Methanogen Isolated from a Methanogenic Upflow Anaerobic Sludge Blanket Reactor.</title>
        <authorList>
            <person name="Yamamoto K."/>
            <person name="Tamaki H."/>
            <person name="Cadillo-Quiroz H."/>
            <person name="Imachi H."/>
            <person name="Kyrpides N."/>
            <person name="Woyke T."/>
            <person name="Goodwin L."/>
            <person name="Zinder S.H."/>
            <person name="Kamagata Y."/>
            <person name="Liu W.T."/>
        </authorList>
    </citation>
    <scope>NUCLEOTIDE SEQUENCE [LARGE SCALE GENOMIC DNA]</scope>
    <source>
        <strain evidence="11">DSM 22288 / NBRC 105244 / SMSP</strain>
    </source>
</reference>
<dbReference type="InParanoid" id="L0HJJ6"/>
<accession>L0HJJ6</accession>
<dbReference type="NCBIfam" id="TIGR00287">
    <property type="entry name" value="cas1"/>
    <property type="match status" value="1"/>
</dbReference>
<dbReference type="Proteomes" id="UP000010824">
    <property type="component" value="Chromosome"/>
</dbReference>
<dbReference type="GO" id="GO:0003677">
    <property type="term" value="F:DNA binding"/>
    <property type="evidence" value="ECO:0007669"/>
    <property type="project" value="UniProtKB-KW"/>
</dbReference>
<gene>
    <name evidence="9" type="primary">cas1</name>
    <name evidence="10" type="ordered locus">Metfor_2499</name>
</gene>
<evidence type="ECO:0000256" key="1">
    <source>
        <dbReference type="ARBA" id="ARBA00022722"/>
    </source>
</evidence>
<evidence type="ECO:0000256" key="9">
    <source>
        <dbReference type="HAMAP-Rule" id="MF_01470"/>
    </source>
</evidence>
<dbReference type="AlphaFoldDB" id="L0HJJ6"/>
<dbReference type="InterPro" id="IPR050646">
    <property type="entry name" value="Cas1"/>
</dbReference>
<dbReference type="Gene3D" id="1.20.120.920">
    <property type="entry name" value="CRISPR-associated endonuclease Cas1, C-terminal domain"/>
    <property type="match status" value="1"/>
</dbReference>
<dbReference type="InterPro" id="IPR042206">
    <property type="entry name" value="CRISPR-assoc_Cas1_C"/>
</dbReference>
<reference evidence="11" key="1">
    <citation type="submission" date="2011-12" db="EMBL/GenBank/DDBJ databases">
        <title>Complete sequence of Methanoregula formicicum SMSP.</title>
        <authorList>
            <person name="Lucas S."/>
            <person name="Han J."/>
            <person name="Lapidus A."/>
            <person name="Cheng J.-F."/>
            <person name="Goodwin L."/>
            <person name="Pitluck S."/>
            <person name="Peters L."/>
            <person name="Ovchinnikova G."/>
            <person name="Teshima H."/>
            <person name="Detter J.C."/>
            <person name="Han C."/>
            <person name="Tapia R."/>
            <person name="Land M."/>
            <person name="Hauser L."/>
            <person name="Kyrpides N."/>
            <person name="Ivanova N."/>
            <person name="Pagani I."/>
            <person name="Imachi H."/>
            <person name="Tamaki H."/>
            <person name="Sekiguchi Y."/>
            <person name="Kamagata Y."/>
            <person name="Cadillo-Quiroz H."/>
            <person name="Zinder S."/>
            <person name="Liu W.-T."/>
            <person name="Woyke T."/>
        </authorList>
    </citation>
    <scope>NUCLEOTIDE SEQUENCE [LARGE SCALE GENOMIC DNA]</scope>
    <source>
        <strain evidence="11">DSM 22288 / NBRC 105244 / SMSP</strain>
    </source>
</reference>
<comment type="similarity">
    <text evidence="9">Belongs to the CRISPR-associated endonuclease Cas1 family.</text>
</comment>
<dbReference type="GO" id="GO:0016787">
    <property type="term" value="F:hydrolase activity"/>
    <property type="evidence" value="ECO:0007669"/>
    <property type="project" value="UniProtKB-KW"/>
</dbReference>
<proteinExistence type="inferred from homology"/>
<comment type="function">
    <text evidence="9">CRISPR (clustered regularly interspaced short palindromic repeat), is an adaptive immune system that provides protection against mobile genetic elements (viruses, transposable elements and conjugative plasmids). CRISPR clusters contain spacers, sequences complementary to antecedent mobile elements, and target invading nucleic acids. CRISPR clusters are transcribed and processed into CRISPR RNA (crRNA). Acts as a dsDNA endonuclease. Involved in the integration of spacer DNA into the CRISPR cassette.</text>
</comment>
<dbReference type="Pfam" id="PF01867">
    <property type="entry name" value="Cas_Cas1"/>
    <property type="match status" value="1"/>
</dbReference>
<keyword evidence="5 9" id="KW-0460">Magnesium</keyword>
<dbReference type="PANTHER" id="PTHR34353">
    <property type="entry name" value="CRISPR-ASSOCIATED ENDONUCLEASE CAS1 1"/>
    <property type="match status" value="1"/>
</dbReference>
<feature type="binding site" evidence="9">
    <location>
        <position position="249"/>
    </location>
    <ligand>
        <name>Mn(2+)</name>
        <dbReference type="ChEBI" id="CHEBI:29035"/>
    </ligand>
</feature>
<dbReference type="GO" id="GO:0051607">
    <property type="term" value="P:defense response to virus"/>
    <property type="evidence" value="ECO:0007669"/>
    <property type="project" value="UniProtKB-UniRule"/>
</dbReference>
<dbReference type="PANTHER" id="PTHR34353:SF2">
    <property type="entry name" value="CRISPR-ASSOCIATED ENDONUCLEASE CAS1 1"/>
    <property type="match status" value="1"/>
</dbReference>
<evidence type="ECO:0000256" key="5">
    <source>
        <dbReference type="ARBA" id="ARBA00022842"/>
    </source>
</evidence>
<dbReference type="KEGG" id="mfo:Metfor_2499"/>
<feature type="binding site" evidence="9">
    <location>
        <position position="237"/>
    </location>
    <ligand>
        <name>Mn(2+)</name>
        <dbReference type="ChEBI" id="CHEBI:29035"/>
    </ligand>
</feature>
<dbReference type="STRING" id="593750.Metfor_2499"/>
<dbReference type="InterPro" id="IPR042211">
    <property type="entry name" value="CRISPR-assoc_Cas1_N"/>
</dbReference>
<dbReference type="eggNOG" id="arCOG01452">
    <property type="taxonomic scope" value="Archaea"/>
</dbReference>
<evidence type="ECO:0000256" key="2">
    <source>
        <dbReference type="ARBA" id="ARBA00022723"/>
    </source>
</evidence>
<evidence type="ECO:0000313" key="10">
    <source>
        <dbReference type="EMBL" id="AGB03493.1"/>
    </source>
</evidence>
<dbReference type="Gene3D" id="3.100.10.20">
    <property type="entry name" value="CRISPR-associated endonuclease Cas1, N-terminal domain"/>
    <property type="match status" value="1"/>
</dbReference>
<keyword evidence="7 9" id="KW-0238">DNA-binding</keyword>
<evidence type="ECO:0000256" key="6">
    <source>
        <dbReference type="ARBA" id="ARBA00023118"/>
    </source>
</evidence>
<keyword evidence="8 9" id="KW-0464">Manganese</keyword>
<keyword evidence="11" id="KW-1185">Reference proteome</keyword>
<evidence type="ECO:0000256" key="4">
    <source>
        <dbReference type="ARBA" id="ARBA00022801"/>
    </source>
</evidence>
<comment type="subunit">
    <text evidence="9">Homodimer, forms a heterotetramer with a Cas2 homodimer.</text>
</comment>
<evidence type="ECO:0000256" key="8">
    <source>
        <dbReference type="ARBA" id="ARBA00023211"/>
    </source>
</evidence>
<dbReference type="GO" id="GO:0004519">
    <property type="term" value="F:endonuclease activity"/>
    <property type="evidence" value="ECO:0007669"/>
    <property type="project" value="UniProtKB-UniRule"/>
</dbReference>
<dbReference type="InterPro" id="IPR002729">
    <property type="entry name" value="CRISPR-assoc_Cas1"/>
</dbReference>
<evidence type="ECO:0000313" key="11">
    <source>
        <dbReference type="Proteomes" id="UP000010824"/>
    </source>
</evidence>
<dbReference type="HAMAP" id="MF_01470">
    <property type="entry name" value="Cas1"/>
    <property type="match status" value="1"/>
</dbReference>
<dbReference type="EC" id="3.1.-.-" evidence="9"/>
<keyword evidence="3 9" id="KW-0255">Endonuclease</keyword>
<dbReference type="CDD" id="cd09634">
    <property type="entry name" value="Cas1_I-II-III"/>
    <property type="match status" value="1"/>
</dbReference>
<keyword evidence="2 9" id="KW-0479">Metal-binding</keyword>
<sequence length="324" mass="36337">MVVFTQSDAYVLVRSMVDYPWVSVSGFGAHIKSTRKHLIIQKKTSTEQYPLEDISHLLVVGGHTIHSATISQLVRNGVYITFFDSDGTPVGTIRPFSADNGEESSEHQRSLPRQRYAIRIAQASIKSRLFAIERIQESRQSSLFYEGELDLLHKSLDELEYLIKLDEIRRLHKLSSDMYYEILSRSLPPELGFRRRTLRPQADPVNAMLSFGYAMLFGNCTVAVIGALLNPDVGLLHEGKGGLVYDLIEPLKAGTVDPIVLNMAGGSLTDSDFELTNDRCMLSDTLISAMIKSFYAANISDRVNEQVYNFSRALVTGTDFKILY</sequence>
<dbReference type="GO" id="GO:0043571">
    <property type="term" value="P:maintenance of CRISPR repeat elements"/>
    <property type="evidence" value="ECO:0007669"/>
    <property type="project" value="UniProtKB-UniRule"/>
</dbReference>
<name>L0HJJ6_METFS</name>
<comment type="caution">
    <text evidence="9">Lacks conserved residue(s) required for the propagation of feature annotation.</text>
</comment>
<dbReference type="HOGENOM" id="CLU_052779_2_1_2"/>
<organism evidence="10 11">
    <name type="scientific">Methanoregula formicica (strain DSM 22288 / NBRC 105244 / SMSP)</name>
    <dbReference type="NCBI Taxonomy" id="593750"/>
    <lineage>
        <taxon>Archaea</taxon>
        <taxon>Methanobacteriati</taxon>
        <taxon>Methanobacteriota</taxon>
        <taxon>Stenosarchaea group</taxon>
        <taxon>Methanomicrobia</taxon>
        <taxon>Methanomicrobiales</taxon>
        <taxon>Methanoregulaceae</taxon>
        <taxon>Methanoregula</taxon>
    </lineage>
</organism>
<protein>
    <recommendedName>
        <fullName evidence="9">CRISPR-associated endonuclease Cas1</fullName>
        <ecNumber evidence="9">3.1.-.-</ecNumber>
    </recommendedName>
</protein>
<keyword evidence="1 9" id="KW-0540">Nuclease</keyword>
<comment type="cofactor">
    <cofactor evidence="9">
        <name>Mg(2+)</name>
        <dbReference type="ChEBI" id="CHEBI:18420"/>
    </cofactor>
    <cofactor evidence="9">
        <name>Mn(2+)</name>
        <dbReference type="ChEBI" id="CHEBI:29035"/>
    </cofactor>
</comment>
<evidence type="ECO:0000256" key="7">
    <source>
        <dbReference type="ARBA" id="ARBA00023125"/>
    </source>
</evidence>
<keyword evidence="6 9" id="KW-0051">Antiviral defense</keyword>